<dbReference type="InterPro" id="IPR000639">
    <property type="entry name" value="Epox_hydrolase-like"/>
</dbReference>
<reference evidence="2 3" key="1">
    <citation type="submission" date="2022-04" db="EMBL/GenBank/DDBJ databases">
        <title>The arsenic-methylating capacity of Chitinophaga filiformis YT5 during chitin decomposition.</title>
        <authorList>
            <person name="Chen G."/>
            <person name="Liang Y."/>
        </authorList>
    </citation>
    <scope>NUCLEOTIDE SEQUENCE [LARGE SCALE GENOMIC DNA]</scope>
    <source>
        <strain evidence="2 3">YT5</strain>
    </source>
</reference>
<dbReference type="EMBL" id="CP095855">
    <property type="protein sequence ID" value="UPK68368.1"/>
    <property type="molecule type" value="Genomic_DNA"/>
</dbReference>
<dbReference type="PANTHER" id="PTHR43798">
    <property type="entry name" value="MONOACYLGLYCEROL LIPASE"/>
    <property type="match status" value="1"/>
</dbReference>
<evidence type="ECO:0000259" key="1">
    <source>
        <dbReference type="Pfam" id="PF00561"/>
    </source>
</evidence>
<dbReference type="RefSeq" id="WP_247810762.1">
    <property type="nucleotide sequence ID" value="NZ_CP095855.1"/>
</dbReference>
<sequence length="280" mass="31452">MQAQMPDAKFIQIESTKLCYYEQGQGDVILLLHGWPQTSYVWRKVMPELAKNNRVIAVDLPGLGNSSAAESYDTRTVADIISKFITTLKAGKVHLVSHDVGSWVAVAFALQHEEQLHTLTVIDAAVPGLMSDEVFKPDNAKKIWQFYFHAVADIPELLVVGREKGYLNWYFSNKSFIASAINEEDRDVYVQAYRGKERLGRGFEYYRAFNLSAQHNREIQHRLSIPVLAIGGQYALGEQIGNALKAVTTPKVVVIKDCGHYVPEEQPEETIKQIRMAIGG</sequence>
<dbReference type="InterPro" id="IPR050266">
    <property type="entry name" value="AB_hydrolase_sf"/>
</dbReference>
<dbReference type="GO" id="GO:0016787">
    <property type="term" value="F:hydrolase activity"/>
    <property type="evidence" value="ECO:0007669"/>
    <property type="project" value="UniProtKB-KW"/>
</dbReference>
<dbReference type="InterPro" id="IPR029058">
    <property type="entry name" value="AB_hydrolase_fold"/>
</dbReference>
<dbReference type="SUPFAM" id="SSF53474">
    <property type="entry name" value="alpha/beta-Hydrolases"/>
    <property type="match status" value="1"/>
</dbReference>
<keyword evidence="2" id="KW-0378">Hydrolase</keyword>
<dbReference type="Pfam" id="PF00561">
    <property type="entry name" value="Abhydrolase_1"/>
    <property type="match status" value="1"/>
</dbReference>
<dbReference type="Gene3D" id="3.40.50.1820">
    <property type="entry name" value="alpha/beta hydrolase"/>
    <property type="match status" value="1"/>
</dbReference>
<proteinExistence type="predicted"/>
<evidence type="ECO:0000313" key="3">
    <source>
        <dbReference type="Proteomes" id="UP000830198"/>
    </source>
</evidence>
<dbReference type="PRINTS" id="PR00412">
    <property type="entry name" value="EPOXHYDRLASE"/>
</dbReference>
<dbReference type="PRINTS" id="PR00111">
    <property type="entry name" value="ABHYDROLASE"/>
</dbReference>
<evidence type="ECO:0000313" key="2">
    <source>
        <dbReference type="EMBL" id="UPK68368.1"/>
    </source>
</evidence>
<accession>A0ABY4HY64</accession>
<keyword evidence="3" id="KW-1185">Reference proteome</keyword>
<gene>
    <name evidence="2" type="ORF">MYF79_25775</name>
</gene>
<dbReference type="Proteomes" id="UP000830198">
    <property type="component" value="Chromosome"/>
</dbReference>
<feature type="domain" description="AB hydrolase-1" evidence="1">
    <location>
        <begin position="28"/>
        <end position="265"/>
    </location>
</feature>
<organism evidence="2 3">
    <name type="scientific">Chitinophaga filiformis</name>
    <name type="common">Myxococcus filiformis</name>
    <name type="synonym">Flexibacter filiformis</name>
    <dbReference type="NCBI Taxonomy" id="104663"/>
    <lineage>
        <taxon>Bacteria</taxon>
        <taxon>Pseudomonadati</taxon>
        <taxon>Bacteroidota</taxon>
        <taxon>Chitinophagia</taxon>
        <taxon>Chitinophagales</taxon>
        <taxon>Chitinophagaceae</taxon>
        <taxon>Chitinophaga</taxon>
    </lineage>
</organism>
<dbReference type="PANTHER" id="PTHR43798:SF33">
    <property type="entry name" value="HYDROLASE, PUTATIVE (AFU_ORTHOLOGUE AFUA_2G14860)-RELATED"/>
    <property type="match status" value="1"/>
</dbReference>
<dbReference type="InterPro" id="IPR000073">
    <property type="entry name" value="AB_hydrolase_1"/>
</dbReference>
<protein>
    <submittedName>
        <fullName evidence="2">Alpha/beta hydrolase</fullName>
    </submittedName>
</protein>
<name>A0ABY4HY64_CHIFI</name>